<accession>A0ABT1XCW5</accession>
<proteinExistence type="predicted"/>
<protein>
    <submittedName>
        <fullName evidence="1">Uncharacterized protein</fullName>
    </submittedName>
</protein>
<dbReference type="RefSeq" id="WP_257719200.1">
    <property type="nucleotide sequence ID" value="NZ_JANJOU010000036.1"/>
</dbReference>
<comment type="caution">
    <text evidence="1">The sequence shown here is derived from an EMBL/GenBank/DDBJ whole genome shotgun (WGS) entry which is preliminary data.</text>
</comment>
<keyword evidence="2" id="KW-1185">Reference proteome</keyword>
<sequence>MDSLTWDLILRSSSAQASPTREWVEIGHARSVPRYILAAVILNRNDLAAHVFEQLDLVFQNRDEQDGFPYRQNGRFNERQRELARLLSVAFFMVELLQALHAARALPRRDGWAERLQPYVDRMRPEAGMVVQKLDDIMVDNLRAANRLMLLLRFATLAEATYQVSLESPRDVYIRGAVSLMTNDGYFLENGGGDVSYQGAGLLSALLLLLVRRIEVVETVTRKGLGWLEARISSEGHLQMEGSTRTAGQDRLADGMIKPPNIREIASALSLGATLMNDPLMQRKAMAAWSRYAVR</sequence>
<dbReference type="Proteomes" id="UP001524642">
    <property type="component" value="Unassembled WGS sequence"/>
</dbReference>
<name>A0ABT1XCW5_9PROT</name>
<evidence type="ECO:0000313" key="2">
    <source>
        <dbReference type="Proteomes" id="UP001524642"/>
    </source>
</evidence>
<dbReference type="EMBL" id="JANJOU010000036">
    <property type="protein sequence ID" value="MCR0985554.1"/>
    <property type="molecule type" value="Genomic_DNA"/>
</dbReference>
<evidence type="ECO:0000313" key="1">
    <source>
        <dbReference type="EMBL" id="MCR0985554.1"/>
    </source>
</evidence>
<reference evidence="1 2" key="1">
    <citation type="submission" date="2022-06" db="EMBL/GenBank/DDBJ databases">
        <title>Roseomonas CN29.</title>
        <authorList>
            <person name="Cheng Y."/>
            <person name="He X."/>
        </authorList>
    </citation>
    <scope>NUCLEOTIDE SEQUENCE [LARGE SCALE GENOMIC DNA]</scope>
    <source>
        <strain evidence="1 2">CN29</strain>
    </source>
</reference>
<gene>
    <name evidence="1" type="ORF">NRP21_26230</name>
</gene>
<organism evidence="1 2">
    <name type="scientific">Roseomonas populi</name>
    <dbReference type="NCBI Taxonomy" id="3121582"/>
    <lineage>
        <taxon>Bacteria</taxon>
        <taxon>Pseudomonadati</taxon>
        <taxon>Pseudomonadota</taxon>
        <taxon>Alphaproteobacteria</taxon>
        <taxon>Acetobacterales</taxon>
        <taxon>Roseomonadaceae</taxon>
        <taxon>Roseomonas</taxon>
    </lineage>
</organism>